<accession>A0A2M8AUK4</accession>
<comment type="caution">
    <text evidence="2">The sequence shown here is derived from an EMBL/GenBank/DDBJ whole genome shotgun (WGS) entry which is preliminary data.</text>
</comment>
<dbReference type="AlphaFoldDB" id="A0A2M8AUK4"/>
<dbReference type="EMBL" id="PFUI01000095">
    <property type="protein sequence ID" value="PJB29842.1"/>
    <property type="molecule type" value="Genomic_DNA"/>
</dbReference>
<protein>
    <submittedName>
        <fullName evidence="2">Uncharacterized protein</fullName>
    </submittedName>
</protein>
<gene>
    <name evidence="2" type="ORF">CO110_03660</name>
</gene>
<name>A0A2M8AUK4_9BACT</name>
<dbReference type="Proteomes" id="UP000231366">
    <property type="component" value="Unassembled WGS sequence"/>
</dbReference>
<evidence type="ECO:0000313" key="2">
    <source>
        <dbReference type="EMBL" id="PJB29842.1"/>
    </source>
</evidence>
<sequence>MCPEEHKDQNEETCPIERMPENVYEVITERIEFPKPVVQGKGDPAQRLVGPHVEGGKHPPQVFQRKSLNI</sequence>
<feature type="region of interest" description="Disordered" evidence="1">
    <location>
        <begin position="36"/>
        <end position="70"/>
    </location>
</feature>
<organism evidence="2 3">
    <name type="scientific">Candidatus Desantisbacteria bacterium CG_4_9_14_3_um_filter_40_11</name>
    <dbReference type="NCBI Taxonomy" id="1974546"/>
    <lineage>
        <taxon>Bacteria</taxon>
        <taxon>Candidatus Desantisiibacteriota</taxon>
    </lineage>
</organism>
<evidence type="ECO:0000256" key="1">
    <source>
        <dbReference type="SAM" id="MobiDB-lite"/>
    </source>
</evidence>
<evidence type="ECO:0000313" key="3">
    <source>
        <dbReference type="Proteomes" id="UP000231366"/>
    </source>
</evidence>
<proteinExistence type="predicted"/>
<reference evidence="3" key="1">
    <citation type="submission" date="2017-09" db="EMBL/GenBank/DDBJ databases">
        <title>Depth-based differentiation of microbial function through sediment-hosted aquifers and enrichment of novel symbionts in the deep terrestrial subsurface.</title>
        <authorList>
            <person name="Probst A.J."/>
            <person name="Ladd B."/>
            <person name="Jarett J.K."/>
            <person name="Geller-Mcgrath D.E."/>
            <person name="Sieber C.M.K."/>
            <person name="Emerson J.B."/>
            <person name="Anantharaman K."/>
            <person name="Thomas B.C."/>
            <person name="Malmstrom R."/>
            <person name="Stieglmeier M."/>
            <person name="Klingl A."/>
            <person name="Woyke T."/>
            <person name="Ryan C.M."/>
            <person name="Banfield J.F."/>
        </authorList>
    </citation>
    <scope>NUCLEOTIDE SEQUENCE [LARGE SCALE GENOMIC DNA]</scope>
</reference>